<feature type="compositionally biased region" description="Basic and acidic residues" evidence="2">
    <location>
        <begin position="13"/>
        <end position="32"/>
    </location>
</feature>
<dbReference type="AlphaFoldDB" id="A0A8J5LM53"/>
<feature type="compositionally biased region" description="Low complexity" evidence="2">
    <location>
        <begin position="77"/>
        <end position="90"/>
    </location>
</feature>
<accession>A0A8J5LM53</accession>
<dbReference type="InterPro" id="IPR001878">
    <property type="entry name" value="Znf_CCHC"/>
</dbReference>
<organism evidence="4 5">
    <name type="scientific">Zingiber officinale</name>
    <name type="common">Ginger</name>
    <name type="synonym">Amomum zingiber</name>
    <dbReference type="NCBI Taxonomy" id="94328"/>
    <lineage>
        <taxon>Eukaryota</taxon>
        <taxon>Viridiplantae</taxon>
        <taxon>Streptophyta</taxon>
        <taxon>Embryophyta</taxon>
        <taxon>Tracheophyta</taxon>
        <taxon>Spermatophyta</taxon>
        <taxon>Magnoliopsida</taxon>
        <taxon>Liliopsida</taxon>
        <taxon>Zingiberales</taxon>
        <taxon>Zingiberaceae</taxon>
        <taxon>Zingiber</taxon>
    </lineage>
</organism>
<dbReference type="SUPFAM" id="SSF57756">
    <property type="entry name" value="Retrovirus zinc finger-like domains"/>
    <property type="match status" value="1"/>
</dbReference>
<evidence type="ECO:0000256" key="2">
    <source>
        <dbReference type="SAM" id="MobiDB-lite"/>
    </source>
</evidence>
<dbReference type="Gene3D" id="4.10.60.10">
    <property type="entry name" value="Zinc finger, CCHC-type"/>
    <property type="match status" value="1"/>
</dbReference>
<dbReference type="PANTHER" id="PTHR36388">
    <property type="entry name" value="OS02G0469000 PROTEIN"/>
    <property type="match status" value="1"/>
</dbReference>
<feature type="region of interest" description="Disordered" evidence="2">
    <location>
        <begin position="76"/>
        <end position="97"/>
    </location>
</feature>
<name>A0A8J5LM53_ZINOF</name>
<proteinExistence type="predicted"/>
<keyword evidence="1" id="KW-0863">Zinc-finger</keyword>
<keyword evidence="1" id="KW-0479">Metal-binding</keyword>
<dbReference type="PANTHER" id="PTHR36388:SF1">
    <property type="entry name" value="OS02G0469000 PROTEIN"/>
    <property type="match status" value="1"/>
</dbReference>
<keyword evidence="5" id="KW-1185">Reference proteome</keyword>
<protein>
    <recommendedName>
        <fullName evidence="3">CCHC-type domain-containing protein</fullName>
    </recommendedName>
</protein>
<feature type="domain" description="CCHC-type" evidence="3">
    <location>
        <begin position="50"/>
        <end position="66"/>
    </location>
</feature>
<dbReference type="SMART" id="SM00343">
    <property type="entry name" value="ZnF_C2HC"/>
    <property type="match status" value="1"/>
</dbReference>
<feature type="region of interest" description="Disordered" evidence="2">
    <location>
        <begin position="1"/>
        <end position="47"/>
    </location>
</feature>
<dbReference type="GO" id="GO:0008270">
    <property type="term" value="F:zinc ion binding"/>
    <property type="evidence" value="ECO:0007669"/>
    <property type="project" value="UniProtKB-KW"/>
</dbReference>
<evidence type="ECO:0000313" key="4">
    <source>
        <dbReference type="EMBL" id="KAG6521369.1"/>
    </source>
</evidence>
<feature type="compositionally biased region" description="Low complexity" evidence="2">
    <location>
        <begin position="33"/>
        <end position="44"/>
    </location>
</feature>
<comment type="caution">
    <text evidence="4">The sequence shown here is derived from an EMBL/GenBank/DDBJ whole genome shotgun (WGS) entry which is preliminary data.</text>
</comment>
<dbReference type="PROSITE" id="PS50158">
    <property type="entry name" value="ZF_CCHC"/>
    <property type="match status" value="1"/>
</dbReference>
<gene>
    <name evidence="4" type="ORF">ZIOFF_018485</name>
</gene>
<sequence>MKKSSSPNYSSSWKDKPKKEGSSSNSKEEASIKKPIPTTSSSTSKSRDIKCFRCLGKGHIASECPNKKTMVVRDNGSISSEEISSHSSSSSDEENDGAAYAQDGDLLVYRSVNCSMILVVAQMTQNSTSAVLIFLHALNRAKHMASDDYEEDREIFTLLNEPDESRENSFELNDDFTFKLPKMIQSDEKNAVLTPEEVAWVDSCFAFGPELSDDKWTAMKDAFLDALDMYPTPSGAMENDDDWVFVEASNVTELDNAMNHDSPEMLKEPAILTRQEDTSPCDSIIRVCDGLAIEHRLSGETEISAEHVSLAGVATESRADLCKVWDLETLVEEDEEDELIAKINKLFQSRSQSQLLMKHSSLPSVQNVDELVAGLTDMSLTPLEK</sequence>
<feature type="compositionally biased region" description="Low complexity" evidence="2">
    <location>
        <begin position="1"/>
        <end position="12"/>
    </location>
</feature>
<dbReference type="InterPro" id="IPR036875">
    <property type="entry name" value="Znf_CCHC_sf"/>
</dbReference>
<evidence type="ECO:0000313" key="5">
    <source>
        <dbReference type="Proteomes" id="UP000734854"/>
    </source>
</evidence>
<evidence type="ECO:0000256" key="1">
    <source>
        <dbReference type="PROSITE-ProRule" id="PRU00047"/>
    </source>
</evidence>
<dbReference type="GO" id="GO:0003676">
    <property type="term" value="F:nucleic acid binding"/>
    <property type="evidence" value="ECO:0007669"/>
    <property type="project" value="InterPro"/>
</dbReference>
<dbReference type="Proteomes" id="UP000734854">
    <property type="component" value="Unassembled WGS sequence"/>
</dbReference>
<reference evidence="4 5" key="1">
    <citation type="submission" date="2020-08" db="EMBL/GenBank/DDBJ databases">
        <title>Plant Genome Project.</title>
        <authorList>
            <person name="Zhang R.-G."/>
        </authorList>
    </citation>
    <scope>NUCLEOTIDE SEQUENCE [LARGE SCALE GENOMIC DNA]</scope>
    <source>
        <tissue evidence="4">Rhizome</tissue>
    </source>
</reference>
<evidence type="ECO:0000259" key="3">
    <source>
        <dbReference type="PROSITE" id="PS50158"/>
    </source>
</evidence>
<dbReference type="EMBL" id="JACMSC010000005">
    <property type="protein sequence ID" value="KAG6521369.1"/>
    <property type="molecule type" value="Genomic_DNA"/>
</dbReference>
<keyword evidence="1" id="KW-0862">Zinc</keyword>